<evidence type="ECO:0000259" key="3">
    <source>
        <dbReference type="Pfam" id="PF25876"/>
    </source>
</evidence>
<evidence type="ECO:0000259" key="4">
    <source>
        <dbReference type="Pfam" id="PF25917"/>
    </source>
</evidence>
<dbReference type="Pfam" id="PF25944">
    <property type="entry name" value="Beta-barrel_RND"/>
    <property type="match status" value="1"/>
</dbReference>
<dbReference type="InterPro" id="IPR006143">
    <property type="entry name" value="RND_pump_MFP"/>
</dbReference>
<evidence type="ECO:0000259" key="6">
    <source>
        <dbReference type="Pfam" id="PF25967"/>
    </source>
</evidence>
<dbReference type="SUPFAM" id="SSF111369">
    <property type="entry name" value="HlyD-like secretion proteins"/>
    <property type="match status" value="1"/>
</dbReference>
<evidence type="ECO:0000256" key="1">
    <source>
        <dbReference type="ARBA" id="ARBA00004196"/>
    </source>
</evidence>
<organism evidence="7 8">
    <name type="scientific">Mucilaginibacter gynuensis</name>
    <dbReference type="NCBI Taxonomy" id="1302236"/>
    <lineage>
        <taxon>Bacteria</taxon>
        <taxon>Pseudomonadati</taxon>
        <taxon>Bacteroidota</taxon>
        <taxon>Sphingobacteriia</taxon>
        <taxon>Sphingobacteriales</taxon>
        <taxon>Sphingobacteriaceae</taxon>
        <taxon>Mucilaginibacter</taxon>
    </lineage>
</organism>
<dbReference type="Gene3D" id="2.40.420.20">
    <property type="match status" value="1"/>
</dbReference>
<feature type="domain" description="Multidrug resistance protein MdtA-like C-terminal permuted SH3" evidence="6">
    <location>
        <begin position="265"/>
        <end position="323"/>
    </location>
</feature>
<evidence type="ECO:0000313" key="8">
    <source>
        <dbReference type="Proteomes" id="UP001500582"/>
    </source>
</evidence>
<accession>A0ABP8G656</accession>
<keyword evidence="8" id="KW-1185">Reference proteome</keyword>
<feature type="domain" description="Multidrug resistance protein MdtA-like barrel-sandwich hybrid" evidence="4">
    <location>
        <begin position="25"/>
        <end position="161"/>
    </location>
</feature>
<reference evidence="8" key="1">
    <citation type="journal article" date="2019" name="Int. J. Syst. Evol. Microbiol.">
        <title>The Global Catalogue of Microorganisms (GCM) 10K type strain sequencing project: providing services to taxonomists for standard genome sequencing and annotation.</title>
        <authorList>
            <consortium name="The Broad Institute Genomics Platform"/>
            <consortium name="The Broad Institute Genome Sequencing Center for Infectious Disease"/>
            <person name="Wu L."/>
            <person name="Ma J."/>
        </authorList>
    </citation>
    <scope>NUCLEOTIDE SEQUENCE [LARGE SCALE GENOMIC DNA]</scope>
    <source>
        <strain evidence="8">JCM 17705</strain>
    </source>
</reference>
<protein>
    <submittedName>
        <fullName evidence="7">Efflux RND transporter periplasmic adaptor subunit</fullName>
    </submittedName>
</protein>
<dbReference type="PANTHER" id="PTHR30158:SF23">
    <property type="entry name" value="MULTIDRUG RESISTANCE PROTEIN MEXA"/>
    <property type="match status" value="1"/>
</dbReference>
<dbReference type="Pfam" id="PF25967">
    <property type="entry name" value="RND-MFP_C"/>
    <property type="match status" value="1"/>
</dbReference>
<proteinExistence type="inferred from homology"/>
<dbReference type="Pfam" id="PF25917">
    <property type="entry name" value="BSH_RND"/>
    <property type="match status" value="1"/>
</dbReference>
<comment type="subcellular location">
    <subcellularLocation>
        <location evidence="1">Cell envelope</location>
    </subcellularLocation>
</comment>
<comment type="similarity">
    <text evidence="2">Belongs to the membrane fusion protein (MFP) (TC 8.A.1) family.</text>
</comment>
<dbReference type="InterPro" id="IPR058624">
    <property type="entry name" value="MdtA-like_HH"/>
</dbReference>
<name>A0ABP8G656_9SPHI</name>
<dbReference type="Gene3D" id="2.40.50.100">
    <property type="match status" value="1"/>
</dbReference>
<feature type="domain" description="Multidrug resistance protein MdtA-like beta-barrel" evidence="5">
    <location>
        <begin position="172"/>
        <end position="259"/>
    </location>
</feature>
<feature type="domain" description="Multidrug resistance protein MdtA-like alpha-helical hairpin" evidence="3">
    <location>
        <begin position="64"/>
        <end position="133"/>
    </location>
</feature>
<comment type="caution">
    <text evidence="7">The sequence shown here is derived from an EMBL/GenBank/DDBJ whole genome shotgun (WGS) entry which is preliminary data.</text>
</comment>
<dbReference type="EMBL" id="BAABFT010000003">
    <property type="protein sequence ID" value="GAA4318231.1"/>
    <property type="molecule type" value="Genomic_DNA"/>
</dbReference>
<dbReference type="PANTHER" id="PTHR30158">
    <property type="entry name" value="ACRA/E-RELATED COMPONENT OF DRUG EFFLUX TRANSPORTER"/>
    <property type="match status" value="1"/>
</dbReference>
<evidence type="ECO:0000256" key="2">
    <source>
        <dbReference type="ARBA" id="ARBA00009477"/>
    </source>
</evidence>
<dbReference type="Pfam" id="PF25876">
    <property type="entry name" value="HH_MFP_RND"/>
    <property type="match status" value="1"/>
</dbReference>
<dbReference type="InterPro" id="IPR058626">
    <property type="entry name" value="MdtA-like_b-barrel"/>
</dbReference>
<dbReference type="Gene3D" id="1.10.287.470">
    <property type="entry name" value="Helix hairpin bin"/>
    <property type="match status" value="1"/>
</dbReference>
<evidence type="ECO:0000259" key="5">
    <source>
        <dbReference type="Pfam" id="PF25944"/>
    </source>
</evidence>
<dbReference type="Gene3D" id="2.40.30.170">
    <property type="match status" value="1"/>
</dbReference>
<evidence type="ECO:0000313" key="7">
    <source>
        <dbReference type="EMBL" id="GAA4318231.1"/>
    </source>
</evidence>
<sequence>MLQVQSGSGITYNDYPASIEGKENLEIRPQVSGILTNIFVDEGAFVTKGQPIFKIDQAPFLEKLNNARALLRSAHGALANAQLEIEKLTPLVAGKVVSEYQLRTAQQAKETAQGNVDQANAAIASEKINLGYTLIKAPCNGYIGRLLKKQGSLVGPNDPAALTDLSDVEQVRVYFAFGETDFIQFKKQYGGTTIAEKVKRVPPVQLILADDSIYSVRGKIDLFDGQFDKNTSAITIRATFQNTNGLLRSGNTGKIRMGIGYAGKVIIPQSATGEMQDKIFVYVIQPDNKVQKRLITIFGKTGESYLVKDGLKAGERIVTKGFDHLQDGDTVKPELVSNTAQRLVKNN</sequence>
<dbReference type="Proteomes" id="UP001500582">
    <property type="component" value="Unassembled WGS sequence"/>
</dbReference>
<dbReference type="InterPro" id="IPR058625">
    <property type="entry name" value="MdtA-like_BSH"/>
</dbReference>
<gene>
    <name evidence="7" type="ORF">GCM10023149_16220</name>
</gene>
<dbReference type="NCBIfam" id="TIGR01730">
    <property type="entry name" value="RND_mfp"/>
    <property type="match status" value="1"/>
</dbReference>
<dbReference type="InterPro" id="IPR058627">
    <property type="entry name" value="MdtA-like_C"/>
</dbReference>